<dbReference type="SUPFAM" id="SSF54928">
    <property type="entry name" value="RNA-binding domain, RBD"/>
    <property type="match status" value="2"/>
</dbReference>
<feature type="compositionally biased region" description="Basic and acidic residues" evidence="5">
    <location>
        <begin position="15"/>
        <end position="31"/>
    </location>
</feature>
<proteinExistence type="predicted"/>
<dbReference type="CDD" id="cd12285">
    <property type="entry name" value="RRM3_RBM39_like"/>
    <property type="match status" value="1"/>
</dbReference>
<protein>
    <submittedName>
        <fullName evidence="8">RNA-binding protein 39 (inferred by orthology to a human protein)</fullName>
    </submittedName>
</protein>
<dbReference type="WBParaSite" id="SVE_1611600.4">
    <property type="protein sequence ID" value="SVE_1611600.4"/>
    <property type="gene ID" value="SVE_1611600"/>
</dbReference>
<feature type="compositionally biased region" description="Basic and acidic residues" evidence="5">
    <location>
        <begin position="139"/>
        <end position="165"/>
    </location>
</feature>
<dbReference type="InterPro" id="IPR000504">
    <property type="entry name" value="RRM_dom"/>
</dbReference>
<dbReference type="InterPro" id="IPR012677">
    <property type="entry name" value="Nucleotide-bd_a/b_plait_sf"/>
</dbReference>
<dbReference type="Pfam" id="PF15519">
    <property type="entry name" value="RBM39linker"/>
    <property type="match status" value="1"/>
</dbReference>
<dbReference type="Gene3D" id="3.30.70.330">
    <property type="match status" value="3"/>
</dbReference>
<feature type="region of interest" description="Disordered" evidence="5">
    <location>
        <begin position="1"/>
        <end position="92"/>
    </location>
</feature>
<feature type="region of interest" description="Disordered" evidence="5">
    <location>
        <begin position="130"/>
        <end position="198"/>
    </location>
</feature>
<dbReference type="PROSITE" id="PS50102">
    <property type="entry name" value="RRM"/>
    <property type="match status" value="2"/>
</dbReference>
<evidence type="ECO:0000313" key="8">
    <source>
        <dbReference type="WBParaSite" id="SVE_1611600.4"/>
    </source>
</evidence>
<feature type="compositionally biased region" description="Basic residues" evidence="5">
    <location>
        <begin position="64"/>
        <end position="92"/>
    </location>
</feature>
<evidence type="ECO:0000256" key="2">
    <source>
        <dbReference type="ARBA" id="ARBA00022737"/>
    </source>
</evidence>
<evidence type="ECO:0000256" key="3">
    <source>
        <dbReference type="ARBA" id="ARBA00022884"/>
    </source>
</evidence>
<reference evidence="8" key="2">
    <citation type="submission" date="2015-08" db="UniProtKB">
        <authorList>
            <consortium name="WormBaseParasite"/>
        </authorList>
    </citation>
    <scope>IDENTIFICATION</scope>
</reference>
<feature type="domain" description="RRM" evidence="6">
    <location>
        <begin position="306"/>
        <end position="383"/>
    </location>
</feature>
<sequence>MTTELAHNILEEAFEDKPKHKEKSVESDRKSKDSHRKRGRSRSRTQSRSGSRSRSESVDDDKDRRHRRDREKSKRYKSRSRSRDRKHRSSRNRSRIIRLEDAFMCCLWLTPSHKYFTNWHAVHFLLSRDRRRHSRTRSISRDYDRGYRRRDKDDYSKDRRRDQTRRNKRSPPVRERRDVMPYKPRPPPPDVNPNLTPEEREERTIFILQLSKSTRPRDLEEFFSAVGPVRDVRIIQDAKTMRSKGIAYVEFWKRETVALALGLNQERLHGCPLVIQRSLAEKNRINSGTVASSIGFGTTETGKGPVTLHVSNLHSALKSSQLQQVFGSYGKIQSVELFPSSDSNIGQVGLVTFAEAEHARKALADLHNFLIAERHIKVVVFDPKTMEKPVAHVGATNNTTEVNRTKQISVNQLTPPVKQEPYQCFVLVNMFDASKEEDEGWDNEIRLDVIDAMYEHGGAVHVHVEKNSQKGEVYVKAANPEVAVKAVTALHGRLFEGRTVQASYTLLDAYHELFPESIYATEILKAD</sequence>
<dbReference type="GO" id="GO:0005634">
    <property type="term" value="C:nucleus"/>
    <property type="evidence" value="ECO:0007669"/>
    <property type="project" value="InterPro"/>
</dbReference>
<dbReference type="InterPro" id="IPR029123">
    <property type="entry name" value="RBM39_linker"/>
</dbReference>
<feature type="compositionally biased region" description="Basic residues" evidence="5">
    <location>
        <begin position="32"/>
        <end position="45"/>
    </location>
</feature>
<name>A0A0K0FUV2_STRVS</name>
<evidence type="ECO:0000313" key="7">
    <source>
        <dbReference type="Proteomes" id="UP000035680"/>
    </source>
</evidence>
<dbReference type="CDD" id="cd00590">
    <property type="entry name" value="RRM_SF"/>
    <property type="match status" value="1"/>
</dbReference>
<feature type="compositionally biased region" description="Basic and acidic residues" evidence="5">
    <location>
        <begin position="53"/>
        <end position="63"/>
    </location>
</feature>
<evidence type="ECO:0000256" key="1">
    <source>
        <dbReference type="ARBA" id="ARBA00022553"/>
    </source>
</evidence>
<dbReference type="PANTHER" id="PTHR48036">
    <property type="entry name" value="SPLICING FACTOR (PAD-1), PUTATIVE (AFU_ORTHOLOGUE AFUA_1G15810)-RELATED"/>
    <property type="match status" value="1"/>
</dbReference>
<dbReference type="SMART" id="SM00361">
    <property type="entry name" value="RRM_1"/>
    <property type="match status" value="2"/>
</dbReference>
<keyword evidence="1" id="KW-0597">Phosphoprotein</keyword>
<dbReference type="Proteomes" id="UP000035680">
    <property type="component" value="Unassembled WGS sequence"/>
</dbReference>
<dbReference type="CDD" id="cd12283">
    <property type="entry name" value="RRM1_RBM39_like"/>
    <property type="match status" value="1"/>
</dbReference>
<feature type="domain" description="RRM" evidence="6">
    <location>
        <begin position="203"/>
        <end position="280"/>
    </location>
</feature>
<organism evidence="7 8">
    <name type="scientific">Strongyloides venezuelensis</name>
    <name type="common">Threadworm</name>
    <dbReference type="NCBI Taxonomy" id="75913"/>
    <lineage>
        <taxon>Eukaryota</taxon>
        <taxon>Metazoa</taxon>
        <taxon>Ecdysozoa</taxon>
        <taxon>Nematoda</taxon>
        <taxon>Chromadorea</taxon>
        <taxon>Rhabditida</taxon>
        <taxon>Tylenchina</taxon>
        <taxon>Panagrolaimomorpha</taxon>
        <taxon>Strongyloidoidea</taxon>
        <taxon>Strongyloididae</taxon>
        <taxon>Strongyloides</taxon>
    </lineage>
</organism>
<dbReference type="GO" id="GO:0006397">
    <property type="term" value="P:mRNA processing"/>
    <property type="evidence" value="ECO:0007669"/>
    <property type="project" value="InterPro"/>
</dbReference>
<dbReference type="InterPro" id="IPR003954">
    <property type="entry name" value="RRM_euk-type"/>
</dbReference>
<dbReference type="InterPro" id="IPR006509">
    <property type="entry name" value="RBM39_SF"/>
</dbReference>
<evidence type="ECO:0000259" key="6">
    <source>
        <dbReference type="PROSITE" id="PS50102"/>
    </source>
</evidence>
<dbReference type="STRING" id="75913.A0A0K0FUV2"/>
<accession>A0A0K0FUV2</accession>
<keyword evidence="3 4" id="KW-0694">RNA-binding</keyword>
<dbReference type="Pfam" id="PF00076">
    <property type="entry name" value="RRM_1"/>
    <property type="match status" value="2"/>
</dbReference>
<evidence type="ECO:0000256" key="4">
    <source>
        <dbReference type="PROSITE-ProRule" id="PRU00176"/>
    </source>
</evidence>
<dbReference type="GO" id="GO:0003723">
    <property type="term" value="F:RNA binding"/>
    <property type="evidence" value="ECO:0007669"/>
    <property type="project" value="UniProtKB-UniRule"/>
</dbReference>
<evidence type="ECO:0000256" key="5">
    <source>
        <dbReference type="SAM" id="MobiDB-lite"/>
    </source>
</evidence>
<dbReference type="SMART" id="SM00360">
    <property type="entry name" value="RRM"/>
    <property type="match status" value="3"/>
</dbReference>
<reference evidence="7" key="1">
    <citation type="submission" date="2014-07" db="EMBL/GenBank/DDBJ databases">
        <authorList>
            <person name="Martin A.A"/>
            <person name="De Silva N."/>
        </authorList>
    </citation>
    <scope>NUCLEOTIDE SEQUENCE</scope>
</reference>
<dbReference type="AlphaFoldDB" id="A0A0K0FUV2"/>
<dbReference type="InterPro" id="IPR035979">
    <property type="entry name" value="RBD_domain_sf"/>
</dbReference>
<keyword evidence="7" id="KW-1185">Reference proteome</keyword>
<keyword evidence="2" id="KW-0677">Repeat</keyword>